<evidence type="ECO:0000313" key="6">
    <source>
        <dbReference type="Proteomes" id="UP001321473"/>
    </source>
</evidence>
<dbReference type="PANTHER" id="PTHR33215">
    <property type="entry name" value="PROTEIN DISTAL ANTENNA"/>
    <property type="match status" value="1"/>
</dbReference>
<sequence>MKSDQNVPPATKPEVQSTCAVPDPFPASFKLFSIGVAEEKSVKEASTLLSVDESLIEQWIKGKLEITRKVNANNIPQWETDVFVGVRRDALAGHEISVSDLMFRAESLKVDETSVNLQWSQRWCERFGVLFKGTSRLSGPKPQPKETPTTVPSPPAPTSPPPSPPTPPPASRQRRTRFRGASEIDLELWTWYKKMQKKGRKLTKAIVCARAQRLFQKHGHPEFRAGDGWHRAWKRRCEQLNPQDLSIDEQDIDVEDESSATSHLHQMTPPVQNSHMFYGSYWTDQPHMRGGDLHKSDGRQPIAPPFYDSYVNYDHGMTPACTLEVSNQPYTDYGQPSAPPPPVESSSNSNSSAPGQKKKNERYLPDFKLQVVKYALQSTFKKTAEHFGVHHSTVAEWCRDREKLERLFPQEKGCLVKNTETTAVSPAEQMFVTWLTECNASGAKLDAAQVKEKVKEIIRYFGEDQVKANCRWLYVWHKKRLEMEQMIEDLPELQSSSGKEFRIAFPPAVKLEIVKVAERLKFSEASKYFQIDRNSLSDWSKTQDKLKAMVKEGKVRKKEVSKSKKALEAEKEVYQWYQQCRNNGYKPGPNEVRAKAAETYRRYGDTTMKCSIGWYSRWSRRFGIQLRYEKDDEILEWVLAQLEQNRSVTHNEIQTQAIATLSQTRTGFKCSAGWPIRFCKRHQALLQKMPMLDTPLPAVLEEKISSFRQEVQKLQEQFGVTSAAIGAMDEVPLYFSSGAGGGTGSGSLLVRRCGFEQAQAIVFLSCLSDGGVLPPLALLKGSSSVSEVNGMFVLCQEEMKVDRSTVEYWADRVWGRYVPSPSFLFLDSFEPHKQFAASASSDIKVSITPPACSSQTHPVVVWLRRKFQALVNKMSLDRGSSRSIPTVQEMLECIAAAWRHLQATSHDAVQKSFAVTGAVLTGDPNEDDMVGKSELLPSVDEDDFA</sequence>
<feature type="region of interest" description="Disordered" evidence="3">
    <location>
        <begin position="326"/>
        <end position="360"/>
    </location>
</feature>
<accession>A0AAQ4DNT8</accession>
<dbReference type="InterPro" id="IPR051839">
    <property type="entry name" value="RD_transcriptional_regulator"/>
</dbReference>
<dbReference type="Proteomes" id="UP001321473">
    <property type="component" value="Unassembled WGS sequence"/>
</dbReference>
<dbReference type="InterPro" id="IPR010921">
    <property type="entry name" value="Trp_repressor/repl_initiator"/>
</dbReference>
<organism evidence="5 6">
    <name type="scientific">Amblyomma americanum</name>
    <name type="common">Lone star tick</name>
    <dbReference type="NCBI Taxonomy" id="6943"/>
    <lineage>
        <taxon>Eukaryota</taxon>
        <taxon>Metazoa</taxon>
        <taxon>Ecdysozoa</taxon>
        <taxon>Arthropoda</taxon>
        <taxon>Chelicerata</taxon>
        <taxon>Arachnida</taxon>
        <taxon>Acari</taxon>
        <taxon>Parasitiformes</taxon>
        <taxon>Ixodida</taxon>
        <taxon>Ixodoidea</taxon>
        <taxon>Ixodidae</taxon>
        <taxon>Amblyomminae</taxon>
        <taxon>Amblyomma</taxon>
    </lineage>
</organism>
<keyword evidence="2" id="KW-0238">DNA-binding</keyword>
<dbReference type="PANTHER" id="PTHR33215:SF13">
    <property type="entry name" value="PROTEIN DISTAL ANTENNA"/>
    <property type="match status" value="1"/>
</dbReference>
<dbReference type="SUPFAM" id="SSF46689">
    <property type="entry name" value="Homeodomain-like"/>
    <property type="match status" value="3"/>
</dbReference>
<comment type="subcellular location">
    <subcellularLocation>
        <location evidence="1">Nucleus</location>
    </subcellularLocation>
</comment>
<dbReference type="EMBL" id="JARKHS020028650">
    <property type="protein sequence ID" value="KAK8764128.1"/>
    <property type="molecule type" value="Genomic_DNA"/>
</dbReference>
<keyword evidence="6" id="KW-1185">Reference proteome</keyword>
<dbReference type="GO" id="GO:0005634">
    <property type="term" value="C:nucleus"/>
    <property type="evidence" value="ECO:0007669"/>
    <property type="project" value="UniProtKB-SubCell"/>
</dbReference>
<dbReference type="PROSITE" id="PS51253">
    <property type="entry name" value="HTH_CENPB"/>
    <property type="match status" value="3"/>
</dbReference>
<evidence type="ECO:0000256" key="2">
    <source>
        <dbReference type="ARBA" id="ARBA00023125"/>
    </source>
</evidence>
<evidence type="ECO:0000313" key="5">
    <source>
        <dbReference type="EMBL" id="KAK8764128.1"/>
    </source>
</evidence>
<feature type="region of interest" description="Disordered" evidence="3">
    <location>
        <begin position="135"/>
        <end position="178"/>
    </location>
</feature>
<dbReference type="InterPro" id="IPR009057">
    <property type="entry name" value="Homeodomain-like_sf"/>
</dbReference>
<dbReference type="Pfam" id="PF03221">
    <property type="entry name" value="HTH_Tnp_Tc5"/>
    <property type="match status" value="3"/>
</dbReference>
<comment type="caution">
    <text evidence="5">The sequence shown here is derived from an EMBL/GenBank/DDBJ whole genome shotgun (WGS) entry which is preliminary data.</text>
</comment>
<dbReference type="Pfam" id="PF03184">
    <property type="entry name" value="DDE_1"/>
    <property type="match status" value="1"/>
</dbReference>
<dbReference type="InterPro" id="IPR006600">
    <property type="entry name" value="HTH_CenpB_DNA-bd_dom"/>
</dbReference>
<dbReference type="GO" id="GO:0043565">
    <property type="term" value="F:sequence-specific DNA binding"/>
    <property type="evidence" value="ECO:0007669"/>
    <property type="project" value="InterPro"/>
</dbReference>
<feature type="domain" description="HTH CENPB-type" evidence="4">
    <location>
        <begin position="172"/>
        <end position="243"/>
    </location>
</feature>
<feature type="domain" description="HTH CENPB-type" evidence="4">
    <location>
        <begin position="618"/>
        <end position="688"/>
    </location>
</feature>
<evidence type="ECO:0000259" key="4">
    <source>
        <dbReference type="PROSITE" id="PS51253"/>
    </source>
</evidence>
<protein>
    <recommendedName>
        <fullName evidence="4">HTH CENPB-type domain-containing protein</fullName>
    </recommendedName>
</protein>
<evidence type="ECO:0000256" key="3">
    <source>
        <dbReference type="SAM" id="MobiDB-lite"/>
    </source>
</evidence>
<feature type="compositionally biased region" description="Low complexity" evidence="3">
    <location>
        <begin position="344"/>
        <end position="354"/>
    </location>
</feature>
<dbReference type="InterPro" id="IPR004875">
    <property type="entry name" value="DDE_SF_endonuclease_dom"/>
</dbReference>
<gene>
    <name evidence="5" type="ORF">V5799_033264</name>
</gene>
<dbReference type="AlphaFoldDB" id="A0AAQ4DNT8"/>
<evidence type="ECO:0000256" key="1">
    <source>
        <dbReference type="ARBA" id="ARBA00004123"/>
    </source>
</evidence>
<feature type="region of interest" description="Disordered" evidence="3">
    <location>
        <begin position="924"/>
        <end position="945"/>
    </location>
</feature>
<feature type="compositionally biased region" description="Pro residues" evidence="3">
    <location>
        <begin position="151"/>
        <end position="170"/>
    </location>
</feature>
<dbReference type="SUPFAM" id="SSF48295">
    <property type="entry name" value="TrpR-like"/>
    <property type="match status" value="1"/>
</dbReference>
<dbReference type="SMART" id="SM00674">
    <property type="entry name" value="CENPB"/>
    <property type="match status" value="3"/>
</dbReference>
<name>A0AAQ4DNT8_AMBAM</name>
<dbReference type="Gene3D" id="1.10.10.60">
    <property type="entry name" value="Homeodomain-like"/>
    <property type="match status" value="3"/>
</dbReference>
<feature type="domain" description="HTH CENPB-type" evidence="4">
    <location>
        <begin position="415"/>
        <end position="486"/>
    </location>
</feature>
<reference evidence="5 6" key="1">
    <citation type="journal article" date="2023" name="Arcadia Sci">
        <title>De novo assembly of a long-read Amblyomma americanum tick genome.</title>
        <authorList>
            <person name="Chou S."/>
            <person name="Poskanzer K.E."/>
            <person name="Rollins M."/>
            <person name="Thuy-Boun P.S."/>
        </authorList>
    </citation>
    <scope>NUCLEOTIDE SEQUENCE [LARGE SCALE GENOMIC DNA]</scope>
    <source>
        <strain evidence="5">F_SG_1</strain>
        <tissue evidence="5">Salivary glands</tissue>
    </source>
</reference>
<proteinExistence type="predicted"/>